<comment type="caution">
    <text evidence="8">The sequence shown here is derived from an EMBL/GenBank/DDBJ whole genome shotgun (WGS) entry which is preliminary data.</text>
</comment>
<dbReference type="InterPro" id="IPR001453">
    <property type="entry name" value="MoaB/Mog_dom"/>
</dbReference>
<sequence length="172" mass="19477">MGHLEHKSDSSAKKSLNIFIITLSDTRNKETDESGIYLKNYLTKNNHCIIGYTILKDDKDLLQKELVNICAENFHADLNAVIINGGTGISQRDYTYESVSELYDKEIYGFGELFRYLSFEEIGSASIMSRASCGIYNKKIIFSIPGSINAVKLAMEKIIIKEIGHIYYEITK</sequence>
<evidence type="ECO:0000256" key="6">
    <source>
        <dbReference type="PIRNR" id="PIRNR006443"/>
    </source>
</evidence>
<dbReference type="InterPro" id="IPR012245">
    <property type="entry name" value="MoaB"/>
</dbReference>
<evidence type="ECO:0000256" key="5">
    <source>
        <dbReference type="ARBA" id="ARBA00023150"/>
    </source>
</evidence>
<dbReference type="EMBL" id="SGBC01000002">
    <property type="protein sequence ID" value="RZD16256.1"/>
    <property type="molecule type" value="Genomic_DNA"/>
</dbReference>
<accession>A0A519BG60</accession>
<dbReference type="SUPFAM" id="SSF53218">
    <property type="entry name" value="Molybdenum cofactor biosynthesis proteins"/>
    <property type="match status" value="1"/>
</dbReference>
<dbReference type="NCBIfam" id="TIGR00177">
    <property type="entry name" value="molyb_syn"/>
    <property type="match status" value="1"/>
</dbReference>
<evidence type="ECO:0000313" key="9">
    <source>
        <dbReference type="Proteomes" id="UP000316562"/>
    </source>
</evidence>
<proteinExistence type="inferred from homology"/>
<dbReference type="UniPathway" id="UPA00344"/>
<dbReference type="CDD" id="cd00886">
    <property type="entry name" value="MogA_MoaB"/>
    <property type="match status" value="1"/>
</dbReference>
<reference evidence="8 9" key="1">
    <citation type="journal article" date="2019" name="ISME J.">
        <title>Insights into ecological role of a new deltaproteobacterial order Candidatus Acidulodesulfobacterales by metagenomics and metatranscriptomics.</title>
        <authorList>
            <person name="Tan S."/>
            <person name="Liu J."/>
            <person name="Fang Y."/>
            <person name="Hedlund B.P."/>
            <person name="Lian Z.H."/>
            <person name="Huang L.Y."/>
            <person name="Li J.T."/>
            <person name="Huang L.N."/>
            <person name="Li W.J."/>
            <person name="Jiang H.C."/>
            <person name="Dong H.L."/>
            <person name="Shu W.S."/>
        </authorList>
    </citation>
    <scope>NUCLEOTIDE SEQUENCE [LARGE SCALE GENOMIC DNA]</scope>
    <source>
        <strain evidence="8">AP2</strain>
    </source>
</reference>
<evidence type="ECO:0000256" key="4">
    <source>
        <dbReference type="ARBA" id="ARBA00015262"/>
    </source>
</evidence>
<evidence type="ECO:0000259" key="7">
    <source>
        <dbReference type="SMART" id="SM00852"/>
    </source>
</evidence>
<name>A0A519BG60_ACIG2</name>
<dbReference type="GO" id="GO:0006777">
    <property type="term" value="P:Mo-molybdopterin cofactor biosynthetic process"/>
    <property type="evidence" value="ECO:0007669"/>
    <property type="project" value="UniProtKB-UniRule"/>
</dbReference>
<evidence type="ECO:0000313" key="8">
    <source>
        <dbReference type="EMBL" id="RZD16256.1"/>
    </source>
</evidence>
<dbReference type="InterPro" id="IPR036425">
    <property type="entry name" value="MoaB/Mog-like_dom_sf"/>
</dbReference>
<dbReference type="PROSITE" id="PS01078">
    <property type="entry name" value="MOCF_BIOSYNTHESIS_1"/>
    <property type="match status" value="1"/>
</dbReference>
<comment type="function">
    <text evidence="1 6">May be involved in the biosynthesis of molybdopterin.</text>
</comment>
<feature type="domain" description="MoaB/Mog" evidence="7">
    <location>
        <begin position="19"/>
        <end position="166"/>
    </location>
</feature>
<dbReference type="GO" id="GO:0005829">
    <property type="term" value="C:cytosol"/>
    <property type="evidence" value="ECO:0007669"/>
    <property type="project" value="TreeGrafter"/>
</dbReference>
<dbReference type="Pfam" id="PF00994">
    <property type="entry name" value="MoCF_biosynth"/>
    <property type="match status" value="1"/>
</dbReference>
<organism evidence="8 9">
    <name type="scientific">Acididesulfobacter guangdongensis</name>
    <dbReference type="NCBI Taxonomy" id="2597225"/>
    <lineage>
        <taxon>Bacteria</taxon>
        <taxon>Deltaproteobacteria</taxon>
        <taxon>Candidatus Acidulodesulfobacterales</taxon>
        <taxon>Candidatus Acididesulfobacter</taxon>
    </lineage>
</organism>
<keyword evidence="5 6" id="KW-0501">Molybdenum cofactor biosynthesis</keyword>
<evidence type="ECO:0000256" key="3">
    <source>
        <dbReference type="ARBA" id="ARBA00006112"/>
    </source>
</evidence>
<dbReference type="FunFam" id="3.40.980.10:FF:000006">
    <property type="entry name" value="Molybdenum cofactor biosynthesis protein B"/>
    <property type="match status" value="1"/>
</dbReference>
<dbReference type="Gene3D" id="3.40.980.10">
    <property type="entry name" value="MoaB/Mog-like domain"/>
    <property type="match status" value="1"/>
</dbReference>
<dbReference type="PANTHER" id="PTHR43232">
    <property type="entry name" value="MOLYBDENUM COFACTOR BIOSYNTHESIS PROTEIN B"/>
    <property type="match status" value="1"/>
</dbReference>
<gene>
    <name evidence="8" type="ORF">EVJ46_04265</name>
</gene>
<protein>
    <recommendedName>
        <fullName evidence="4 6">Molybdenum cofactor biosynthesis protein B</fullName>
    </recommendedName>
</protein>
<dbReference type="SMART" id="SM00852">
    <property type="entry name" value="MoCF_biosynth"/>
    <property type="match status" value="1"/>
</dbReference>
<dbReference type="PIRSF" id="PIRSF006443">
    <property type="entry name" value="MoaB"/>
    <property type="match status" value="1"/>
</dbReference>
<dbReference type="PANTHER" id="PTHR43232:SF2">
    <property type="entry name" value="MOLYBDENUM COFACTOR BIOSYNTHESIS PROTEIN B"/>
    <property type="match status" value="1"/>
</dbReference>
<dbReference type="InterPro" id="IPR008284">
    <property type="entry name" value="MoCF_biosynth_CS"/>
</dbReference>
<evidence type="ECO:0000256" key="2">
    <source>
        <dbReference type="ARBA" id="ARBA00005046"/>
    </source>
</evidence>
<evidence type="ECO:0000256" key="1">
    <source>
        <dbReference type="ARBA" id="ARBA00003487"/>
    </source>
</evidence>
<dbReference type="AlphaFoldDB" id="A0A519BG60"/>
<comment type="similarity">
    <text evidence="3 6">Belongs to the MoaB/Mog family.</text>
</comment>
<dbReference type="Proteomes" id="UP000316562">
    <property type="component" value="Unassembled WGS sequence"/>
</dbReference>
<comment type="pathway">
    <text evidence="2 6">Cofactor biosynthesis; molybdopterin biosynthesis.</text>
</comment>